<name>A0A1D6EG51_MAIZE</name>
<gene>
    <name evidence="2" type="ORF">ZEAMMB73_Zm00001d004556</name>
</gene>
<feature type="compositionally biased region" description="Basic and acidic residues" evidence="1">
    <location>
        <begin position="114"/>
        <end position="137"/>
    </location>
</feature>
<proteinExistence type="predicted"/>
<sequence length="214" mass="22867">MGKMKRAQGTARQGDGRRARTGGRAREVGAAAMEEPRRRELGATLGARVRNFDGDRTEERAQGDKGEREARLRAMRRGSYGAGDGLGTAAMATGRGTPSREFRPAGRTPGRGGAELKDGGDEIRARRGGSREHDGAWRRSQRVRAQGEATALDEKRSMAGESHGDGRAEQGAAMEGRGAPAGLAAPVSRARRWSTRGQGIRPEIAHKREETGGK</sequence>
<dbReference type="AlphaFoldDB" id="A0A1D6EG51"/>
<feature type="compositionally biased region" description="Basic and acidic residues" evidence="1">
    <location>
        <begin position="152"/>
        <end position="168"/>
    </location>
</feature>
<feature type="compositionally biased region" description="Basic and acidic residues" evidence="1">
    <location>
        <begin position="203"/>
        <end position="214"/>
    </location>
</feature>
<feature type="region of interest" description="Disordered" evidence="1">
    <location>
        <begin position="1"/>
        <end position="214"/>
    </location>
</feature>
<dbReference type="EMBL" id="CM007648">
    <property type="protein sequence ID" value="ONM19155.1"/>
    <property type="molecule type" value="Genomic_DNA"/>
</dbReference>
<protein>
    <submittedName>
        <fullName evidence="2">Uncharacterized protein</fullName>
    </submittedName>
</protein>
<reference evidence="2" key="1">
    <citation type="submission" date="2015-12" db="EMBL/GenBank/DDBJ databases">
        <title>Update maize B73 reference genome by single molecule sequencing technologies.</title>
        <authorList>
            <consortium name="Maize Genome Sequencing Project"/>
            <person name="Ware D."/>
        </authorList>
    </citation>
    <scope>NUCLEOTIDE SEQUENCE [LARGE SCALE GENOMIC DNA]</scope>
    <source>
        <tissue evidence="2">Seedling</tissue>
    </source>
</reference>
<dbReference type="InParanoid" id="A0A1D6EG51"/>
<organism evidence="2">
    <name type="scientific">Zea mays</name>
    <name type="common">Maize</name>
    <dbReference type="NCBI Taxonomy" id="4577"/>
    <lineage>
        <taxon>Eukaryota</taxon>
        <taxon>Viridiplantae</taxon>
        <taxon>Streptophyta</taxon>
        <taxon>Embryophyta</taxon>
        <taxon>Tracheophyta</taxon>
        <taxon>Spermatophyta</taxon>
        <taxon>Magnoliopsida</taxon>
        <taxon>Liliopsida</taxon>
        <taxon>Poales</taxon>
        <taxon>Poaceae</taxon>
        <taxon>PACMAD clade</taxon>
        <taxon>Panicoideae</taxon>
        <taxon>Andropogonodae</taxon>
        <taxon>Andropogoneae</taxon>
        <taxon>Tripsacinae</taxon>
        <taxon>Zea</taxon>
    </lineage>
</organism>
<evidence type="ECO:0000256" key="1">
    <source>
        <dbReference type="SAM" id="MobiDB-lite"/>
    </source>
</evidence>
<accession>A0A1D6EG51</accession>
<feature type="compositionally biased region" description="Basic and acidic residues" evidence="1">
    <location>
        <begin position="50"/>
        <end position="72"/>
    </location>
</feature>
<dbReference type="PaxDb" id="4577-GRMZM2G424090_P01"/>
<evidence type="ECO:0000313" key="2">
    <source>
        <dbReference type="EMBL" id="ONM19155.1"/>
    </source>
</evidence>